<dbReference type="InterPro" id="IPR036770">
    <property type="entry name" value="Ankyrin_rpt-contain_sf"/>
</dbReference>
<feature type="compositionally biased region" description="Basic and acidic residues" evidence="9">
    <location>
        <begin position="381"/>
        <end position="403"/>
    </location>
</feature>
<feature type="coiled-coil region" evidence="8">
    <location>
        <begin position="328"/>
        <end position="355"/>
    </location>
</feature>
<dbReference type="Pfam" id="PF12796">
    <property type="entry name" value="Ank_2"/>
    <property type="match status" value="1"/>
</dbReference>
<dbReference type="InterPro" id="IPR002110">
    <property type="entry name" value="Ankyrin_rpt"/>
</dbReference>
<dbReference type="InParanoid" id="A0A090N490"/>
<dbReference type="GO" id="GO:0003690">
    <property type="term" value="F:double-stranded DNA binding"/>
    <property type="evidence" value="ECO:0007669"/>
    <property type="project" value="TreeGrafter"/>
</dbReference>
<dbReference type="SUPFAM" id="SSF48403">
    <property type="entry name" value="Ankyrin repeat"/>
    <property type="match status" value="1"/>
</dbReference>
<organism evidence="11 12">
    <name type="scientific">Ostreococcus tauri</name>
    <name type="common">Marine green alga</name>
    <dbReference type="NCBI Taxonomy" id="70448"/>
    <lineage>
        <taxon>Eukaryota</taxon>
        <taxon>Viridiplantae</taxon>
        <taxon>Chlorophyta</taxon>
        <taxon>Mamiellophyceae</taxon>
        <taxon>Mamiellales</taxon>
        <taxon>Bathycoccaceae</taxon>
        <taxon>Ostreococcus</taxon>
    </lineage>
</organism>
<dbReference type="KEGG" id="ota:OT_ostta10g02900"/>
<comment type="caution">
    <text evidence="11">The sequence shown here is derived from an EMBL/GenBank/DDBJ whole genome shotgun (WGS) entry which is preliminary data.</text>
</comment>
<dbReference type="InterPro" id="IPR014756">
    <property type="entry name" value="Ig_E-set"/>
</dbReference>
<dbReference type="SMART" id="SM01076">
    <property type="entry name" value="CG-1"/>
    <property type="match status" value="1"/>
</dbReference>
<feature type="repeat" description="ANK" evidence="7">
    <location>
        <begin position="729"/>
        <end position="761"/>
    </location>
</feature>
<comment type="similarity">
    <text evidence="2">Belongs to the CAMTA family.</text>
</comment>
<dbReference type="PROSITE" id="PS50297">
    <property type="entry name" value="ANK_REP_REGION"/>
    <property type="match status" value="1"/>
</dbReference>
<sequence length="1043" mass="115947">MALREPGSAGGEASMRQRAVETLKHARARWLRNTEVCDVLLNYNAYGFECANDAPVRPSAGTLYLINRKTVRFFRKDGHNWQKKKDGKTVRETHEKLKVGTVELLNCYYTHCEDDPKFQRRCYWLLNMDEGAVLVHYLRVKTAPTRPLLSKPAEGGALGKHVVGSKKAIAAIKEKRKVKESGKLKKFLRNVVQDDESRQNMSEMLERDDADLAQIFGEAGLLGDDARGDWYDEFDDDVKDDLTDAPVASFSQLMRELENSVGTFPEDDFAEFSTLDSAEDDSVQDFQYDTLSPAHDTPPSGVTSRLTLEEFERRIEKIRSQWQDQFSGDRDSTSMERIERQINALENEFDRALQYSLKQRADSVDAPTDTGSGEGANKVLGSRDEGSADKEPVRSSDAAHSDNQRQASSSRVPLQIPATLSGVHVLWSIIDFTPSWDDISGGAKVIITGEPRVEFDSAMCCVFGTTSVRTEWIAPNVLRCEAPPHSPGVVSMFLAMENGNGHPVSEISSFEYIDSAHDQRGKRQGAKTNVKEEADMSDRNFQIRLVHLLTTLRSGSPDSPTDSGAKSVSALDDRVNTFDSVSRSTMELNTLSALRAAQSMDLDPYNLEGVGNEDLMKLLTNMLQARLKSVIVHENRRMKARLALPKIANAVSQVEEVAKTDPGLVREEVVEQTQDVTDALMTVALAPSAYARKDEHGLTIFHCCAALGIEWAVRAMCATGVDINHTDVSKRTALHWAVARGHEMVVATLLNSGAKSRVICEWDGKRLTPAELAIHCGHEGIAAYISEANLASALDLMNLRTKGVSKATETCKLPMRKLHITHVRPTTLDDESDGSDSEDAGRVLVTSRPRHRRKVSKAAIMDEENDHSETEAAFIVKRAERARQNLIATIRDIKVNSPEYVNAALHAQIGKRRGRQLRQGDVKELMSELLTRNEDDGSSGTNLSTRRPAMRARRMRDANTTSTAKITVCLPPVEEGETSSDDDEEAIDKNVVRIKSTLKSAAARSQYLRLRRATTQLRRDLQAEANYSDSDDHRSPPRTIIKM</sequence>
<dbReference type="PANTHER" id="PTHR23335:SF1">
    <property type="entry name" value="CALMODULIN-BINDING TRANSCRIPTION ACTIVATOR, ISOFORM F"/>
    <property type="match status" value="1"/>
</dbReference>
<protein>
    <submittedName>
        <fullName evidence="11">Ankyrin repeat</fullName>
    </submittedName>
</protein>
<gene>
    <name evidence="11" type="ORF">OT_ostta10g02900</name>
</gene>
<evidence type="ECO:0000313" key="12">
    <source>
        <dbReference type="Proteomes" id="UP000009170"/>
    </source>
</evidence>
<keyword evidence="3 7" id="KW-0040">ANK repeat</keyword>
<dbReference type="InterPro" id="IPR002909">
    <property type="entry name" value="IPT_dom"/>
</dbReference>
<keyword evidence="4" id="KW-0010">Activator</keyword>
<dbReference type="PROSITE" id="PS51437">
    <property type="entry name" value="CG_1"/>
    <property type="match status" value="1"/>
</dbReference>
<dbReference type="PROSITE" id="PS50088">
    <property type="entry name" value="ANK_REPEAT"/>
    <property type="match status" value="1"/>
</dbReference>
<dbReference type="Proteomes" id="UP000009170">
    <property type="component" value="Unassembled WGS sequence"/>
</dbReference>
<dbReference type="Pfam" id="PF03859">
    <property type="entry name" value="CG-1"/>
    <property type="match status" value="1"/>
</dbReference>
<reference evidence="11 12" key="2">
    <citation type="journal article" date="2014" name="BMC Genomics">
        <title>An improved genome of the model marine alga Ostreococcus tauri unfolds by assessing Illumina de novo assemblies.</title>
        <authorList>
            <person name="Blanc-Mathieu R."/>
            <person name="Verhelst B."/>
            <person name="Derelle E."/>
            <person name="Rombauts S."/>
            <person name="Bouget F.Y."/>
            <person name="Carre I."/>
            <person name="Chateau A."/>
            <person name="Eyre-Walker A."/>
            <person name="Grimsley N."/>
            <person name="Moreau H."/>
            <person name="Piegu B."/>
            <person name="Rivals E."/>
            <person name="Schackwitz W."/>
            <person name="Van de Peer Y."/>
            <person name="Piganeau G."/>
        </authorList>
    </citation>
    <scope>NUCLEOTIDE SEQUENCE [LARGE SCALE GENOMIC DNA]</scope>
    <source>
        <strain evidence="12">OTTH 0595 / CCAP 157/2 / RCC745</strain>
    </source>
</reference>
<dbReference type="GeneID" id="9832063"/>
<dbReference type="SMART" id="SM00248">
    <property type="entry name" value="ANK"/>
    <property type="match status" value="3"/>
</dbReference>
<feature type="region of interest" description="Disordered" evidence="9">
    <location>
        <begin position="1022"/>
        <end position="1043"/>
    </location>
</feature>
<dbReference type="OrthoDB" id="407555at2759"/>
<dbReference type="InterPro" id="IPR013783">
    <property type="entry name" value="Ig-like_fold"/>
</dbReference>
<dbReference type="AlphaFoldDB" id="A0A090N490"/>
<keyword evidence="8" id="KW-0175">Coiled coil</keyword>
<evidence type="ECO:0000259" key="10">
    <source>
        <dbReference type="PROSITE" id="PS51437"/>
    </source>
</evidence>
<keyword evidence="5" id="KW-0804">Transcription</keyword>
<feature type="domain" description="CG-1" evidence="10">
    <location>
        <begin position="19"/>
        <end position="146"/>
    </location>
</feature>
<evidence type="ECO:0000256" key="1">
    <source>
        <dbReference type="ARBA" id="ARBA00004123"/>
    </source>
</evidence>
<dbReference type="GO" id="GO:0006357">
    <property type="term" value="P:regulation of transcription by RNA polymerase II"/>
    <property type="evidence" value="ECO:0007669"/>
    <property type="project" value="TreeGrafter"/>
</dbReference>
<dbReference type="EMBL" id="CAID01000010">
    <property type="protein sequence ID" value="CEF99453.1"/>
    <property type="molecule type" value="Genomic_DNA"/>
</dbReference>
<dbReference type="GO" id="GO:0003712">
    <property type="term" value="F:transcription coregulator activity"/>
    <property type="evidence" value="ECO:0007669"/>
    <property type="project" value="TreeGrafter"/>
</dbReference>
<dbReference type="InterPro" id="IPR005559">
    <property type="entry name" value="CG-1_dom"/>
</dbReference>
<evidence type="ECO:0000256" key="3">
    <source>
        <dbReference type="ARBA" id="ARBA00023043"/>
    </source>
</evidence>
<evidence type="ECO:0000256" key="9">
    <source>
        <dbReference type="SAM" id="MobiDB-lite"/>
    </source>
</evidence>
<comment type="subcellular location">
    <subcellularLocation>
        <location evidence="1">Nucleus</location>
    </subcellularLocation>
</comment>
<evidence type="ECO:0000256" key="6">
    <source>
        <dbReference type="ARBA" id="ARBA00023242"/>
    </source>
</evidence>
<dbReference type="Pfam" id="PF01833">
    <property type="entry name" value="TIG"/>
    <property type="match status" value="1"/>
</dbReference>
<accession>A0A090N490</accession>
<proteinExistence type="inferred from homology"/>
<feature type="region of interest" description="Disordered" evidence="9">
    <location>
        <begin position="932"/>
        <end position="960"/>
    </location>
</feature>
<dbReference type="Gene3D" id="2.60.40.10">
    <property type="entry name" value="Immunoglobulins"/>
    <property type="match status" value="1"/>
</dbReference>
<evidence type="ECO:0000256" key="5">
    <source>
        <dbReference type="ARBA" id="ARBA00023163"/>
    </source>
</evidence>
<dbReference type="PANTHER" id="PTHR23335">
    <property type="entry name" value="CALMODULIN-BINDING TRANSCRIPTION ACTIVATOR CAMTA"/>
    <property type="match status" value="1"/>
</dbReference>
<keyword evidence="6" id="KW-0539">Nucleus</keyword>
<evidence type="ECO:0000313" key="11">
    <source>
        <dbReference type="EMBL" id="CEF99453.1"/>
    </source>
</evidence>
<name>A0A090N490_OSTTA</name>
<evidence type="ECO:0000256" key="8">
    <source>
        <dbReference type="SAM" id="Coils"/>
    </source>
</evidence>
<feature type="region of interest" description="Disordered" evidence="9">
    <location>
        <begin position="360"/>
        <end position="413"/>
    </location>
</feature>
<dbReference type="SUPFAM" id="SSF81296">
    <property type="entry name" value="E set domains"/>
    <property type="match status" value="1"/>
</dbReference>
<keyword evidence="12" id="KW-1185">Reference proteome</keyword>
<dbReference type="RefSeq" id="XP_022839843.1">
    <property type="nucleotide sequence ID" value="XM_022983213.1"/>
</dbReference>
<evidence type="ECO:0000256" key="7">
    <source>
        <dbReference type="PROSITE-ProRule" id="PRU00023"/>
    </source>
</evidence>
<evidence type="ECO:0000256" key="4">
    <source>
        <dbReference type="ARBA" id="ARBA00023159"/>
    </source>
</evidence>
<dbReference type="GO" id="GO:0005634">
    <property type="term" value="C:nucleus"/>
    <property type="evidence" value="ECO:0007669"/>
    <property type="project" value="UniProtKB-SubCell"/>
</dbReference>
<dbReference type="FunCoup" id="A0A090N490">
    <property type="interactions" value="1204"/>
</dbReference>
<dbReference type="Gene3D" id="1.25.40.20">
    <property type="entry name" value="Ankyrin repeat-containing domain"/>
    <property type="match status" value="1"/>
</dbReference>
<reference evidence="12" key="1">
    <citation type="journal article" date="2006" name="Proc. Natl. Acad. Sci. U.S.A.">
        <title>Genome analysis of the smallest free-living eukaryote Ostreococcus tauri unveils many unique features.</title>
        <authorList>
            <person name="Derelle E."/>
            <person name="Ferraz C."/>
            <person name="Rombauts S."/>
            <person name="Rouze P."/>
            <person name="Worden A.Z."/>
            <person name="Robbens S."/>
            <person name="Partensky F."/>
            <person name="Degroeve S."/>
            <person name="Echeynie S."/>
            <person name="Cooke R."/>
            <person name="Saeys Y."/>
            <person name="Wuyts J."/>
            <person name="Jabbari K."/>
            <person name="Bowler C."/>
            <person name="Panaud O."/>
            <person name="Piegu B."/>
            <person name="Ball S.G."/>
            <person name="Ral J.-P."/>
            <person name="Bouget F.-Y."/>
            <person name="Piganeau G."/>
            <person name="De Baets B."/>
            <person name="Picard A."/>
            <person name="Delseny M."/>
            <person name="Demaille J."/>
            <person name="Van de Peer Y."/>
            <person name="Moreau H."/>
        </authorList>
    </citation>
    <scope>NUCLEOTIDE SEQUENCE [LARGE SCALE GENOMIC DNA]</scope>
    <source>
        <strain evidence="12">OTTH 0595 / CCAP 157/2 / RCC745</strain>
    </source>
</reference>
<evidence type="ECO:0000256" key="2">
    <source>
        <dbReference type="ARBA" id="ARBA00008267"/>
    </source>
</evidence>